<dbReference type="EMBL" id="AP023091">
    <property type="protein sequence ID" value="BCE22494.1"/>
    <property type="molecule type" value="Genomic_DNA"/>
</dbReference>
<dbReference type="EMBL" id="AP023099">
    <property type="protein sequence ID" value="BCE92273.1"/>
    <property type="molecule type" value="Genomic_DNA"/>
</dbReference>
<accession>A0A809ZEC9</accession>
<protein>
    <submittedName>
        <fullName evidence="2">Uncharacterized protein</fullName>
    </submittedName>
</protein>
<sequence length="48" mass="5461">MRLIAGLRLAARLKVIRLCFWFSKRMVTVGAELGAWAAVKLRAMEKDL</sequence>
<proteinExistence type="predicted"/>
<reference evidence="3" key="2">
    <citation type="submission" date="2020-05" db="EMBL/GenBank/DDBJ databases">
        <title>Complete genome sequence of Bradyrhizobium diazoefficiens XF10 isolated from soybean nodule.</title>
        <authorList>
            <person name="Noda R."/>
            <person name="Kakizaki K."/>
            <person name="Minamisawa K."/>
        </authorList>
    </citation>
    <scope>NUCLEOTIDE SEQUENCE</scope>
    <source>
        <strain evidence="3">XF10</strain>
    </source>
</reference>
<evidence type="ECO:0000313" key="2">
    <source>
        <dbReference type="EMBL" id="BCE48758.1"/>
    </source>
</evidence>
<reference evidence="1" key="1">
    <citation type="submission" date="2020-05" db="EMBL/GenBank/DDBJ databases">
        <title>Complete genome sequence of Bradyrhizobium diazoefficiens XF1 isolated from soybean nodule.</title>
        <authorList>
            <person name="Noda R."/>
            <person name="Kakizaki K."/>
            <person name="Minamisawa K."/>
        </authorList>
    </citation>
    <scope>NUCLEOTIDE SEQUENCE</scope>
    <source>
        <strain evidence="1">XF1</strain>
    </source>
</reference>
<reference evidence="2" key="3">
    <citation type="submission" date="2020-05" db="EMBL/GenBank/DDBJ databases">
        <title>Complete genome sequence of Bradyrhizobium diazoefficiens XF4 isolated from soybean nodule.</title>
        <authorList>
            <person name="Noda R."/>
            <person name="Kakizaki K."/>
            <person name="Minamisawa K."/>
        </authorList>
    </citation>
    <scope>NUCLEOTIDE SEQUENCE</scope>
    <source>
        <strain evidence="2">XF4</strain>
    </source>
</reference>
<evidence type="ECO:0000313" key="1">
    <source>
        <dbReference type="EMBL" id="BCE22494.1"/>
    </source>
</evidence>
<name>A0A809ZEC9_9BRAD</name>
<evidence type="ECO:0000313" key="3">
    <source>
        <dbReference type="EMBL" id="BCE92273.1"/>
    </source>
</evidence>
<gene>
    <name evidence="3" type="ORF">XF10B_50710</name>
    <name evidence="1" type="ORF">XF1B_51750</name>
    <name evidence="2" type="ORF">XF4B_51070</name>
</gene>
<organism evidence="2">
    <name type="scientific">Bradyrhizobium diazoefficiens</name>
    <dbReference type="NCBI Taxonomy" id="1355477"/>
    <lineage>
        <taxon>Bacteria</taxon>
        <taxon>Pseudomonadati</taxon>
        <taxon>Pseudomonadota</taxon>
        <taxon>Alphaproteobacteria</taxon>
        <taxon>Hyphomicrobiales</taxon>
        <taxon>Nitrobacteraceae</taxon>
        <taxon>Bradyrhizobium</taxon>
    </lineage>
</organism>
<dbReference type="AlphaFoldDB" id="A0A809ZEC9"/>
<dbReference type="EMBL" id="AP023094">
    <property type="protein sequence ID" value="BCE48758.1"/>
    <property type="molecule type" value="Genomic_DNA"/>
</dbReference>